<gene>
    <name evidence="2" type="ORF">CG716_21965</name>
</gene>
<dbReference type="InterPro" id="IPR052514">
    <property type="entry name" value="SAM-dependent_MTase"/>
</dbReference>
<dbReference type="EMBL" id="NOZR01000021">
    <property type="protein sequence ID" value="OYN76554.1"/>
    <property type="molecule type" value="Genomic_DNA"/>
</dbReference>
<dbReference type="Pfam" id="PF05050">
    <property type="entry name" value="Methyltransf_21"/>
    <property type="match status" value="1"/>
</dbReference>
<comment type="caution">
    <text evidence="2">The sequence shown here is derived from an EMBL/GenBank/DDBJ whole genome shotgun (WGS) entry which is preliminary data.</text>
</comment>
<dbReference type="InterPro" id="IPR029063">
    <property type="entry name" value="SAM-dependent_MTases_sf"/>
</dbReference>
<dbReference type="OrthoDB" id="5679686at2"/>
<reference evidence="2 3" key="1">
    <citation type="submission" date="2017-07" db="EMBL/GenBank/DDBJ databases">
        <title>The new phylogeny of genus Mycobacterium.</title>
        <authorList>
            <person name="Tortoli E."/>
            <person name="Trovato A."/>
            <person name="Cirillo D.M."/>
        </authorList>
    </citation>
    <scope>NUCLEOTIDE SEQUENCE [LARGE SCALE GENOMIC DNA]</scope>
    <source>
        <strain evidence="2 3">ATCC 33027</strain>
    </source>
</reference>
<dbReference type="NCBIfam" id="TIGR01444">
    <property type="entry name" value="fkbM_fam"/>
    <property type="match status" value="1"/>
</dbReference>
<evidence type="ECO:0000313" key="3">
    <source>
        <dbReference type="Proteomes" id="UP000216063"/>
    </source>
</evidence>
<sequence length="370" mass="40769">MRGSGQPAPAHGGFLSCFKEVARRIARMLTARTRTQKQTYTKLESVASVWARFLRSAVRRLRTVDSSVPLAERALRGALVVPPFTALSLLLRFSAGRRHLTRLFGITNFGATLTCRLPDLIATYIWVFGVWEPDLTRFIATRLDEGDVFVDVGANIGYYSLLAARSVGPCGGVVAVEASPTMFNELDRNARADAFGDRIRQVNAAAAAKTGTLTIFAGPAHNEGMSTTLPTRGLRVESTVDAIPLDQLLTFDEVTAARIIKVDVEGAEPDVLAGMVNLIGSLRSDAEIVVELSPDWWPDRQLRPIDVLRPFVDAGFHVYTLPNSYAAWRYLWPNVVGDVRRFRGDLTQRVSRLDLVLSRYDGDVLPVVRG</sequence>
<feature type="domain" description="Methyltransferase FkbM" evidence="1">
    <location>
        <begin position="151"/>
        <end position="301"/>
    </location>
</feature>
<keyword evidence="3" id="KW-1185">Reference proteome</keyword>
<dbReference type="PROSITE" id="PS51257">
    <property type="entry name" value="PROKAR_LIPOPROTEIN"/>
    <property type="match status" value="1"/>
</dbReference>
<dbReference type="PANTHER" id="PTHR34203:SF15">
    <property type="entry name" value="SLL1173 PROTEIN"/>
    <property type="match status" value="1"/>
</dbReference>
<dbReference type="SUPFAM" id="SSF53335">
    <property type="entry name" value="S-adenosyl-L-methionine-dependent methyltransferases"/>
    <property type="match status" value="1"/>
</dbReference>
<evidence type="ECO:0000259" key="1">
    <source>
        <dbReference type="Pfam" id="PF05050"/>
    </source>
</evidence>
<organism evidence="2 3">
    <name type="scientific">Mycolicibacterium sphagni</name>
    <dbReference type="NCBI Taxonomy" id="1786"/>
    <lineage>
        <taxon>Bacteria</taxon>
        <taxon>Bacillati</taxon>
        <taxon>Actinomycetota</taxon>
        <taxon>Actinomycetes</taxon>
        <taxon>Mycobacteriales</taxon>
        <taxon>Mycobacteriaceae</taxon>
        <taxon>Mycolicibacterium</taxon>
    </lineage>
</organism>
<dbReference type="AlphaFoldDB" id="A0A255DB96"/>
<dbReference type="Gene3D" id="3.40.50.150">
    <property type="entry name" value="Vaccinia Virus protein VP39"/>
    <property type="match status" value="1"/>
</dbReference>
<dbReference type="InterPro" id="IPR006342">
    <property type="entry name" value="FkbM_mtfrase"/>
</dbReference>
<accession>A0A255DB96</accession>
<evidence type="ECO:0000313" key="2">
    <source>
        <dbReference type="EMBL" id="OYN76554.1"/>
    </source>
</evidence>
<name>A0A255DB96_9MYCO</name>
<dbReference type="Proteomes" id="UP000216063">
    <property type="component" value="Unassembled WGS sequence"/>
</dbReference>
<proteinExistence type="predicted"/>
<protein>
    <recommendedName>
        <fullName evidence="1">Methyltransferase FkbM domain-containing protein</fullName>
    </recommendedName>
</protein>
<dbReference type="PANTHER" id="PTHR34203">
    <property type="entry name" value="METHYLTRANSFERASE, FKBM FAMILY PROTEIN"/>
    <property type="match status" value="1"/>
</dbReference>